<organism evidence="1 2">
    <name type="scientific">Cinchona calisaya</name>
    <dbReference type="NCBI Taxonomy" id="153742"/>
    <lineage>
        <taxon>Eukaryota</taxon>
        <taxon>Viridiplantae</taxon>
        <taxon>Streptophyta</taxon>
        <taxon>Embryophyta</taxon>
        <taxon>Tracheophyta</taxon>
        <taxon>Spermatophyta</taxon>
        <taxon>Magnoliopsida</taxon>
        <taxon>eudicotyledons</taxon>
        <taxon>Gunneridae</taxon>
        <taxon>Pentapetalae</taxon>
        <taxon>asterids</taxon>
        <taxon>lamiids</taxon>
        <taxon>Gentianales</taxon>
        <taxon>Rubiaceae</taxon>
        <taxon>Cinchonoideae</taxon>
        <taxon>Cinchoneae</taxon>
        <taxon>Cinchona</taxon>
    </lineage>
</organism>
<dbReference type="AlphaFoldDB" id="A0ABD2ZM38"/>
<name>A0ABD2ZM38_9GENT</name>
<keyword evidence="2" id="KW-1185">Reference proteome</keyword>
<protein>
    <submittedName>
        <fullName evidence="1">Uncharacterized protein</fullName>
    </submittedName>
</protein>
<comment type="caution">
    <text evidence="1">The sequence shown here is derived from an EMBL/GenBank/DDBJ whole genome shotgun (WGS) entry which is preliminary data.</text>
</comment>
<dbReference type="Proteomes" id="UP001630127">
    <property type="component" value="Unassembled WGS sequence"/>
</dbReference>
<accession>A0ABD2ZM38</accession>
<proteinExistence type="predicted"/>
<dbReference type="EMBL" id="JBJUIK010000008">
    <property type="protein sequence ID" value="KAL3520348.1"/>
    <property type="molecule type" value="Genomic_DNA"/>
</dbReference>
<evidence type="ECO:0000313" key="2">
    <source>
        <dbReference type="Proteomes" id="UP001630127"/>
    </source>
</evidence>
<reference evidence="1 2" key="1">
    <citation type="submission" date="2024-11" db="EMBL/GenBank/DDBJ databases">
        <title>A near-complete genome assembly of Cinchona calisaya.</title>
        <authorList>
            <person name="Lian D.C."/>
            <person name="Zhao X.W."/>
            <person name="Wei L."/>
        </authorList>
    </citation>
    <scope>NUCLEOTIDE SEQUENCE [LARGE SCALE GENOMIC DNA]</scope>
    <source>
        <tissue evidence="1">Nenye</tissue>
    </source>
</reference>
<sequence>MDLGFQNLVQNPIAFPSLSGFIAGLANPSLCSSVSEGSCYLLLLRIGEEAKKVAEVGPTSLELAENQQDQVVEAVVEGLAEVSSESKYVVEQVQMTDVQIEVPSSDIQEANSFEILNSLSSEFEQFVLTSHMDAIVELPKKHNIGNKGGAKRILK</sequence>
<gene>
    <name evidence="1" type="ORF">ACH5RR_018497</name>
</gene>
<evidence type="ECO:0000313" key="1">
    <source>
        <dbReference type="EMBL" id="KAL3520348.1"/>
    </source>
</evidence>